<reference evidence="1 2" key="2">
    <citation type="submission" date="2005-07" db="EMBL/GenBank/DDBJ databases">
        <authorList>
            <person name="Mural R.J."/>
            <person name="Li P.W."/>
            <person name="Adams M.D."/>
            <person name="Amanatides P.G."/>
            <person name="Baden-Tillson H."/>
            <person name="Barnstead M."/>
            <person name="Chin S.H."/>
            <person name="Dew I."/>
            <person name="Evans C.A."/>
            <person name="Ferriera S."/>
            <person name="Flanigan M."/>
            <person name="Fosler C."/>
            <person name="Glodek A."/>
            <person name="Gu Z."/>
            <person name="Holt R.A."/>
            <person name="Jennings D."/>
            <person name="Kraft C.L."/>
            <person name="Lu F."/>
            <person name="Nguyen T."/>
            <person name="Nusskern D.R."/>
            <person name="Pfannkoch C.M."/>
            <person name="Sitter C."/>
            <person name="Sutton G.G."/>
            <person name="Venter J.C."/>
            <person name="Wang Z."/>
            <person name="Woodage T."/>
            <person name="Zheng X.H."/>
            <person name="Zhong F."/>
        </authorList>
    </citation>
    <scope>NUCLEOTIDE SEQUENCE [LARGE SCALE GENOMIC DNA]</scope>
    <source>
        <strain evidence="1">BN</strain>
        <strain evidence="2">BN, Sprague-Dawley</strain>
    </source>
</reference>
<protein>
    <submittedName>
        <fullName evidence="1">RCG36830, isoform CRA_a</fullName>
    </submittedName>
</protein>
<dbReference type="EMBL" id="CH473951">
    <property type="protein sequence ID" value="EDM02429.1"/>
    <property type="molecule type" value="Genomic_DNA"/>
</dbReference>
<sequence length="39" mass="4520">MNHYIKEDTNSLCFQVLCRFFMIHLAASLRKTAGSWMGV</sequence>
<dbReference type="EMBL" id="CH473951">
    <property type="protein sequence ID" value="EDM02430.1"/>
    <property type="molecule type" value="Genomic_DNA"/>
</dbReference>
<dbReference type="Proteomes" id="UP000234681">
    <property type="component" value="Chromosome 15"/>
</dbReference>
<evidence type="ECO:0000313" key="1">
    <source>
        <dbReference type="EMBL" id="EDM02429.1"/>
    </source>
</evidence>
<organism evidence="1 2">
    <name type="scientific">Rattus norvegicus</name>
    <name type="common">Rat</name>
    <dbReference type="NCBI Taxonomy" id="10116"/>
    <lineage>
        <taxon>Eukaryota</taxon>
        <taxon>Metazoa</taxon>
        <taxon>Chordata</taxon>
        <taxon>Craniata</taxon>
        <taxon>Vertebrata</taxon>
        <taxon>Euteleostomi</taxon>
        <taxon>Mammalia</taxon>
        <taxon>Eutheria</taxon>
        <taxon>Euarchontoglires</taxon>
        <taxon>Glires</taxon>
        <taxon>Rodentia</taxon>
        <taxon>Myomorpha</taxon>
        <taxon>Muroidea</taxon>
        <taxon>Muridae</taxon>
        <taxon>Murinae</taxon>
        <taxon>Rattus</taxon>
    </lineage>
</organism>
<dbReference type="AlphaFoldDB" id="A6HU66"/>
<evidence type="ECO:0000313" key="2">
    <source>
        <dbReference type="Proteomes" id="UP000234681"/>
    </source>
</evidence>
<reference evidence="1" key="1">
    <citation type="journal article" date="2005" name="Genome Res.">
        <title>Gene and alternative splicing annotation with AIR.</title>
        <authorList>
            <person name="Florea L."/>
            <person name="Di Francesco V."/>
            <person name="Miller J."/>
            <person name="Turner R."/>
            <person name="Yao A."/>
            <person name="Harris M."/>
            <person name="Walenz B."/>
            <person name="Mobarry C."/>
            <person name="Merkulov G.V."/>
            <person name="Charlab R."/>
            <person name="Dew I."/>
            <person name="Deng Z."/>
            <person name="Istrail S."/>
            <person name="Li P."/>
            <person name="Sutton G."/>
        </authorList>
    </citation>
    <scope>NUCLEOTIDE SEQUENCE</scope>
    <source>
        <strain evidence="1">BN</strain>
    </source>
</reference>
<name>A6HU66_RAT</name>
<gene>
    <name evidence="1" type="ORF">rCG_36830</name>
</gene>
<accession>A6HU66</accession>
<proteinExistence type="predicted"/>